<evidence type="ECO:0000313" key="3">
    <source>
        <dbReference type="EnsemblMetazoa" id="GAUT010268-PA"/>
    </source>
</evidence>
<organism evidence="3 4">
    <name type="scientific">Glossina austeni</name>
    <name type="common">Savannah tsetse fly</name>
    <dbReference type="NCBI Taxonomy" id="7395"/>
    <lineage>
        <taxon>Eukaryota</taxon>
        <taxon>Metazoa</taxon>
        <taxon>Ecdysozoa</taxon>
        <taxon>Arthropoda</taxon>
        <taxon>Hexapoda</taxon>
        <taxon>Insecta</taxon>
        <taxon>Pterygota</taxon>
        <taxon>Neoptera</taxon>
        <taxon>Endopterygota</taxon>
        <taxon>Diptera</taxon>
        <taxon>Brachycera</taxon>
        <taxon>Muscomorpha</taxon>
        <taxon>Hippoboscoidea</taxon>
        <taxon>Glossinidae</taxon>
        <taxon>Glossina</taxon>
    </lineage>
</organism>
<feature type="region of interest" description="Disordered" evidence="1">
    <location>
        <begin position="65"/>
        <end position="106"/>
    </location>
</feature>
<keyword evidence="2" id="KW-1133">Transmembrane helix</keyword>
<dbReference type="VEuPathDB" id="VectorBase:GAUT010268"/>
<feature type="compositionally biased region" description="Polar residues" evidence="1">
    <location>
        <begin position="65"/>
        <end position="74"/>
    </location>
</feature>
<evidence type="ECO:0000256" key="1">
    <source>
        <dbReference type="SAM" id="MobiDB-lite"/>
    </source>
</evidence>
<keyword evidence="4" id="KW-1185">Reference proteome</keyword>
<dbReference type="AlphaFoldDB" id="A0A1A9UND8"/>
<protein>
    <submittedName>
        <fullName evidence="3">Uncharacterized protein</fullName>
    </submittedName>
</protein>
<keyword evidence="2" id="KW-0472">Membrane</keyword>
<proteinExistence type="predicted"/>
<dbReference type="EnsemblMetazoa" id="GAUT010268-RA">
    <property type="protein sequence ID" value="GAUT010268-PA"/>
    <property type="gene ID" value="GAUT010268"/>
</dbReference>
<accession>A0A1A9UND8</accession>
<feature type="transmembrane region" description="Helical" evidence="2">
    <location>
        <begin position="28"/>
        <end position="49"/>
    </location>
</feature>
<evidence type="ECO:0000313" key="4">
    <source>
        <dbReference type="Proteomes" id="UP000078200"/>
    </source>
</evidence>
<keyword evidence="2" id="KW-0812">Transmembrane</keyword>
<evidence type="ECO:0000256" key="2">
    <source>
        <dbReference type="SAM" id="Phobius"/>
    </source>
</evidence>
<reference evidence="3" key="1">
    <citation type="submission" date="2020-05" db="UniProtKB">
        <authorList>
            <consortium name="EnsemblMetazoa"/>
        </authorList>
    </citation>
    <scope>IDENTIFICATION</scope>
    <source>
        <strain evidence="3">TTRI</strain>
    </source>
</reference>
<sequence length="106" mass="12097">MVMKRVLSHIAQAGLGWAVHLFGKHFRPLYTVALFTFIITKVLSGVLVAPNLCLNAQIPTNSYDKLQNRTNTVSYKPHRTKRKMQSNNNNDNNDNNNDNNNRTTKK</sequence>
<feature type="compositionally biased region" description="Low complexity" evidence="1">
    <location>
        <begin position="87"/>
        <end position="106"/>
    </location>
</feature>
<dbReference type="Proteomes" id="UP000078200">
    <property type="component" value="Unassembled WGS sequence"/>
</dbReference>
<name>A0A1A9UND8_GLOAU</name>